<evidence type="ECO:0000313" key="2">
    <source>
        <dbReference type="EMBL" id="MBB5179964.1"/>
    </source>
</evidence>
<feature type="transmembrane region" description="Helical" evidence="1">
    <location>
        <begin position="182"/>
        <end position="200"/>
    </location>
</feature>
<comment type="caution">
    <text evidence="2">The sequence shown here is derived from an EMBL/GenBank/DDBJ whole genome shotgun (WGS) entry which is preliminary data.</text>
</comment>
<reference evidence="2 3" key="1">
    <citation type="submission" date="2020-08" db="EMBL/GenBank/DDBJ databases">
        <title>Genomic Encyclopedia of Type Strains, Phase IV (KMG-IV): sequencing the most valuable type-strain genomes for metagenomic binning, comparative biology and taxonomic classification.</title>
        <authorList>
            <person name="Goeker M."/>
        </authorList>
    </citation>
    <scope>NUCLEOTIDE SEQUENCE [LARGE SCALE GENOMIC DNA]</scope>
    <source>
        <strain evidence="2 3">DSM 15895</strain>
    </source>
</reference>
<feature type="transmembrane region" description="Helical" evidence="1">
    <location>
        <begin position="145"/>
        <end position="170"/>
    </location>
</feature>
<feature type="transmembrane region" description="Helical" evidence="1">
    <location>
        <begin position="207"/>
        <end position="224"/>
    </location>
</feature>
<evidence type="ECO:0000313" key="3">
    <source>
        <dbReference type="Proteomes" id="UP000525923"/>
    </source>
</evidence>
<sequence length="269" mass="29971">MNENTVKKTTLFTVLNLIAYFVTLGVNSLGSSGFFAGNSQKDISDRYMTLISPAPFTFSIWGVIYTLVLVTLVYLFIKRKDANVSKLILLISPWFILSSLFNMAWIVAFSYEWIGISTILIIGLLFSLFLIIGKIYTHRFEVPSTLAGLSFTLYAAWVTIATVVNTGLLLVQQEWNGFGISYSIWTLIILGVAVAFVLAYMSKYKNAAFPLPLAWAFFGIYATYRSGEVNPELSMAIQGVLIAGIVIFLVAAVWRFIKNGKALFPRETV</sequence>
<keyword evidence="1" id="KW-0812">Transmembrane</keyword>
<keyword evidence="1" id="KW-0472">Membrane</keyword>
<organism evidence="2 3">
    <name type="scientific">Planococcus koreensis</name>
    <dbReference type="NCBI Taxonomy" id="112331"/>
    <lineage>
        <taxon>Bacteria</taxon>
        <taxon>Bacillati</taxon>
        <taxon>Bacillota</taxon>
        <taxon>Bacilli</taxon>
        <taxon>Bacillales</taxon>
        <taxon>Caryophanaceae</taxon>
        <taxon>Planococcus</taxon>
    </lineage>
</organism>
<dbReference type="EMBL" id="JACHHE010000003">
    <property type="protein sequence ID" value="MBB5179964.1"/>
    <property type="molecule type" value="Genomic_DNA"/>
</dbReference>
<dbReference type="Gene3D" id="1.20.1260.100">
    <property type="entry name" value="TspO/MBR protein"/>
    <property type="match status" value="1"/>
</dbReference>
<keyword evidence="1" id="KW-1133">Transmembrane helix</keyword>
<feature type="transmembrane region" description="Helical" evidence="1">
    <location>
        <begin position="56"/>
        <end position="75"/>
    </location>
</feature>
<feature type="transmembrane region" description="Helical" evidence="1">
    <location>
        <begin position="87"/>
        <end position="107"/>
    </location>
</feature>
<proteinExistence type="predicted"/>
<evidence type="ECO:0000256" key="1">
    <source>
        <dbReference type="SAM" id="Phobius"/>
    </source>
</evidence>
<feature type="transmembrane region" description="Helical" evidence="1">
    <location>
        <begin position="113"/>
        <end position="133"/>
    </location>
</feature>
<keyword evidence="3" id="KW-1185">Reference proteome</keyword>
<dbReference type="PANTHER" id="PTHR33802:SF1">
    <property type="entry name" value="XK-RELATED PROTEIN"/>
    <property type="match status" value="1"/>
</dbReference>
<name>A0A7W8FRX8_9BACL</name>
<dbReference type="AlphaFoldDB" id="A0A7W8FRX8"/>
<dbReference type="InterPro" id="IPR038330">
    <property type="entry name" value="TspO/MBR-related_sf"/>
</dbReference>
<accession>A0A7W8FRX8</accession>
<feature type="transmembrane region" description="Helical" evidence="1">
    <location>
        <begin position="236"/>
        <end position="257"/>
    </location>
</feature>
<dbReference type="Proteomes" id="UP000525923">
    <property type="component" value="Unassembled WGS sequence"/>
</dbReference>
<protein>
    <submittedName>
        <fullName evidence="2">Membrane protein CcdC involved in cytochrome C biogenesis</fullName>
    </submittedName>
</protein>
<dbReference type="OrthoDB" id="5189031at2"/>
<feature type="transmembrane region" description="Helical" evidence="1">
    <location>
        <begin position="12"/>
        <end position="36"/>
    </location>
</feature>
<dbReference type="RefSeq" id="WP_135504326.1">
    <property type="nucleotide sequence ID" value="NZ_JACHHE010000003.1"/>
</dbReference>
<gene>
    <name evidence="2" type="ORF">HNQ44_001388</name>
</gene>
<dbReference type="PANTHER" id="PTHR33802">
    <property type="entry name" value="SI:CH211-161H7.5-RELATED"/>
    <property type="match status" value="1"/>
</dbReference>